<evidence type="ECO:0000313" key="2">
    <source>
        <dbReference type="EMBL" id="NHZ41198.1"/>
    </source>
</evidence>
<gene>
    <name evidence="2" type="ORF">F1609_13675</name>
</gene>
<organism evidence="2 3">
    <name type="scientific">Massilia aquatica</name>
    <dbReference type="NCBI Taxonomy" id="2609000"/>
    <lineage>
        <taxon>Bacteria</taxon>
        <taxon>Pseudomonadati</taxon>
        <taxon>Pseudomonadota</taxon>
        <taxon>Betaproteobacteria</taxon>
        <taxon>Burkholderiales</taxon>
        <taxon>Oxalobacteraceae</taxon>
        <taxon>Telluria group</taxon>
        <taxon>Massilia</taxon>
    </lineage>
</organism>
<feature type="region of interest" description="Disordered" evidence="1">
    <location>
        <begin position="43"/>
        <end position="62"/>
    </location>
</feature>
<evidence type="ECO:0008006" key="4">
    <source>
        <dbReference type="Google" id="ProtNLM"/>
    </source>
</evidence>
<feature type="compositionally biased region" description="Polar residues" evidence="1">
    <location>
        <begin position="8"/>
        <end position="19"/>
    </location>
</feature>
<sequence>MTKPVNAESIQQKPQSTETAGRIFSVSLQEIPRVSAESRARLEAAARRPATARRNFPTIITD</sequence>
<dbReference type="RefSeq" id="WP_167076972.1">
    <property type="nucleotide sequence ID" value="NZ_VVIW01000006.1"/>
</dbReference>
<proteinExistence type="predicted"/>
<evidence type="ECO:0000313" key="3">
    <source>
        <dbReference type="Proteomes" id="UP000819052"/>
    </source>
</evidence>
<feature type="region of interest" description="Disordered" evidence="1">
    <location>
        <begin position="1"/>
        <end position="21"/>
    </location>
</feature>
<comment type="caution">
    <text evidence="2">The sequence shown here is derived from an EMBL/GenBank/DDBJ whole genome shotgun (WGS) entry which is preliminary data.</text>
</comment>
<keyword evidence="3" id="KW-1185">Reference proteome</keyword>
<accession>A0ABX0M3K4</accession>
<name>A0ABX0M3K4_9BURK</name>
<dbReference type="Proteomes" id="UP000819052">
    <property type="component" value="Unassembled WGS sequence"/>
</dbReference>
<protein>
    <recommendedName>
        <fullName evidence="4">FXSXX-COOH protein</fullName>
    </recommendedName>
</protein>
<reference evidence="2 3" key="1">
    <citation type="submission" date="2019-09" db="EMBL/GenBank/DDBJ databases">
        <title>Taxonomy of Antarctic Massilia spp.: description of Massilia rubra sp. nov., Massilia aquatica sp. nov., Massilia mucilaginosa sp. nov., Massilia frigida sp. nov. isolated from streams, lakes and regoliths.</title>
        <authorList>
            <person name="Holochova P."/>
            <person name="Sedlacek I."/>
            <person name="Kralova S."/>
            <person name="Maslanova I."/>
            <person name="Busse H.-J."/>
            <person name="Stankova E."/>
            <person name="Vrbovska V."/>
            <person name="Kovarovic V."/>
            <person name="Bartak M."/>
            <person name="Svec P."/>
            <person name="Pantucek R."/>
        </authorList>
    </citation>
    <scope>NUCLEOTIDE SEQUENCE [LARGE SCALE GENOMIC DNA]</scope>
    <source>
        <strain evidence="2 3">CCM 8693</strain>
    </source>
</reference>
<dbReference type="EMBL" id="VVIW01000006">
    <property type="protein sequence ID" value="NHZ41198.1"/>
    <property type="molecule type" value="Genomic_DNA"/>
</dbReference>
<evidence type="ECO:0000256" key="1">
    <source>
        <dbReference type="SAM" id="MobiDB-lite"/>
    </source>
</evidence>